<organism evidence="1 2">
    <name type="scientific">Brevibacterium casei</name>
    <dbReference type="NCBI Taxonomy" id="33889"/>
    <lineage>
        <taxon>Bacteria</taxon>
        <taxon>Bacillati</taxon>
        <taxon>Actinomycetota</taxon>
        <taxon>Actinomycetes</taxon>
        <taxon>Micrococcales</taxon>
        <taxon>Brevibacteriaceae</taxon>
        <taxon>Brevibacterium</taxon>
    </lineage>
</organism>
<evidence type="ECO:0000313" key="2">
    <source>
        <dbReference type="Proteomes" id="UP000595374"/>
    </source>
</evidence>
<protein>
    <submittedName>
        <fullName evidence="1">Uncharacterized protein</fullName>
    </submittedName>
</protein>
<dbReference type="AlphaFoldDB" id="A0A7T4A1Z1"/>
<dbReference type="EMBL" id="CP065989">
    <property type="protein sequence ID" value="QQB15820.1"/>
    <property type="molecule type" value="Genomic_DNA"/>
</dbReference>
<gene>
    <name evidence="1" type="ORF">I6H47_07900</name>
</gene>
<evidence type="ECO:0000313" key="1">
    <source>
        <dbReference type="EMBL" id="QQB15820.1"/>
    </source>
</evidence>
<accession>A0A7T4A1Z1</accession>
<dbReference type="Proteomes" id="UP000595374">
    <property type="component" value="Chromosome"/>
</dbReference>
<proteinExistence type="predicted"/>
<sequence length="232" mass="25833">MPTSAHDLPFESHDLSAVLLHSDEDEPLRICSIREAAELLRRPLAQMQMMSGAHLLGRSFTTSSGTTYYLRSDIDELSRAPRLDKHDLLQVTAPEFPALPTVVLRQAAPRRQDSVERSWYGFDRLFDRSTDPAKRAAQDNATRMFWPVTLRNRQIVEQAALAGATIPLVISVGGWIASCREITGIDSTLSAAHGSQVAFTVKSPGDWASRLTDSWLNSGPGKAILWWNHERN</sequence>
<reference evidence="1 2" key="1">
    <citation type="submission" date="2020-12" db="EMBL/GenBank/DDBJ databases">
        <title>FDA dAtabase for Regulatory Grade micrObial Sequences (FDA-ARGOS): Supporting development and validation of Infectious Disease Dx tests.</title>
        <authorList>
            <person name="Sproer C."/>
            <person name="Gronow S."/>
            <person name="Severitt S."/>
            <person name="Schroder I."/>
            <person name="Tallon L."/>
            <person name="Sadzewicz L."/>
            <person name="Zhao X."/>
            <person name="Boylan J."/>
            <person name="Ott S."/>
            <person name="Bowen H."/>
            <person name="Vavikolanu K."/>
            <person name="Mehta A."/>
            <person name="Aluvathingal J."/>
            <person name="Nadendla S."/>
            <person name="Lowell S."/>
            <person name="Myers T."/>
            <person name="Yan Y."/>
            <person name="Sichtig H."/>
        </authorList>
    </citation>
    <scope>NUCLEOTIDE SEQUENCE [LARGE SCALE GENOMIC DNA]</scope>
    <source>
        <strain evidence="1 2">FDAARGOS_990</strain>
    </source>
</reference>
<name>A0A7T4A1Z1_9MICO</name>
<dbReference type="RefSeq" id="WP_198500745.1">
    <property type="nucleotide sequence ID" value="NZ_CP065989.1"/>
</dbReference>